<protein>
    <submittedName>
        <fullName evidence="2">Uncharacterized protein</fullName>
    </submittedName>
</protein>
<organism evidence="1 2">
    <name type="scientific">Strongyloides papillosus</name>
    <name type="common">Intestinal threadworm</name>
    <dbReference type="NCBI Taxonomy" id="174720"/>
    <lineage>
        <taxon>Eukaryota</taxon>
        <taxon>Metazoa</taxon>
        <taxon>Ecdysozoa</taxon>
        <taxon>Nematoda</taxon>
        <taxon>Chromadorea</taxon>
        <taxon>Rhabditida</taxon>
        <taxon>Tylenchina</taxon>
        <taxon>Panagrolaimomorpha</taxon>
        <taxon>Strongyloidoidea</taxon>
        <taxon>Strongyloididae</taxon>
        <taxon>Strongyloides</taxon>
    </lineage>
</organism>
<evidence type="ECO:0000313" key="1">
    <source>
        <dbReference type="Proteomes" id="UP000046392"/>
    </source>
</evidence>
<keyword evidence="1" id="KW-1185">Reference proteome</keyword>
<dbReference type="AlphaFoldDB" id="A0A0N5C6B7"/>
<reference evidence="2" key="1">
    <citation type="submission" date="2017-02" db="UniProtKB">
        <authorList>
            <consortium name="WormBaseParasite"/>
        </authorList>
    </citation>
    <scope>IDENTIFICATION</scope>
</reference>
<accession>A0A0N5C6B7</accession>
<dbReference type="Proteomes" id="UP000046392">
    <property type="component" value="Unplaced"/>
</dbReference>
<name>A0A0N5C6B7_STREA</name>
<sequence>MYVVSEDVYELVRQYDGFSSIFDYDSFIPLIFHIHPDVFSSLLKSATLVAPDTSVLKKFKSNARKREIESYNDSTNFNGREIKKALFMLNELFSSPTPDEMHENEDFHLLHILECLKKFFTFTFKELSEDDLIKLKELLDDTRKFITIRPFLINQNITLKWHLLLDQLPQLAEKNKNLLNRRIIAIDSEESIESLHSICNNYSKMLRNLKKTTDYTKHLMVITAEYNHIFDE</sequence>
<proteinExistence type="predicted"/>
<evidence type="ECO:0000313" key="2">
    <source>
        <dbReference type="WBParaSite" id="SPAL_0001348800.1"/>
    </source>
</evidence>
<dbReference type="WBParaSite" id="SPAL_0001348800.1">
    <property type="protein sequence ID" value="SPAL_0001348800.1"/>
    <property type="gene ID" value="SPAL_0001348800"/>
</dbReference>